<dbReference type="PROSITE" id="PS50871">
    <property type="entry name" value="C1Q"/>
    <property type="match status" value="1"/>
</dbReference>
<dbReference type="PROSITE" id="PS51257">
    <property type="entry name" value="PROKAR_LIPOPROTEIN"/>
    <property type="match status" value="1"/>
</dbReference>
<keyword evidence="3" id="KW-0272">Extracellular matrix</keyword>
<feature type="chain" id="PRO_5014159031" evidence="6">
    <location>
        <begin position="26"/>
        <end position="454"/>
    </location>
</feature>
<evidence type="ECO:0000256" key="1">
    <source>
        <dbReference type="ARBA" id="ARBA00004498"/>
    </source>
</evidence>
<keyword evidence="4 6" id="KW-0732">Signal</keyword>
<accession>A0A2I4CQZ6</accession>
<dbReference type="OrthoDB" id="5983381at2759"/>
<evidence type="ECO:0000313" key="8">
    <source>
        <dbReference type="Proteomes" id="UP000192220"/>
    </source>
</evidence>
<evidence type="ECO:0000256" key="4">
    <source>
        <dbReference type="ARBA" id="ARBA00022729"/>
    </source>
</evidence>
<feature type="compositionally biased region" description="Basic and acidic residues" evidence="5">
    <location>
        <begin position="152"/>
        <end position="163"/>
    </location>
</feature>
<dbReference type="InterPro" id="IPR001073">
    <property type="entry name" value="C1q_dom"/>
</dbReference>
<dbReference type="Proteomes" id="UP000192220">
    <property type="component" value="Unplaced"/>
</dbReference>
<evidence type="ECO:0000256" key="5">
    <source>
        <dbReference type="SAM" id="MobiDB-lite"/>
    </source>
</evidence>
<protein>
    <submittedName>
        <fullName evidence="9">Otolin-1</fullName>
    </submittedName>
</protein>
<feature type="signal peptide" evidence="6">
    <location>
        <begin position="1"/>
        <end position="25"/>
    </location>
</feature>
<dbReference type="GeneID" id="106531173"/>
<dbReference type="InterPro" id="IPR050392">
    <property type="entry name" value="Collagen/C1q_domain"/>
</dbReference>
<dbReference type="KEGG" id="alim:106531173"/>
<comment type="subcellular location">
    <subcellularLocation>
        <location evidence="1">Secreted</location>
        <location evidence="1">Extracellular space</location>
        <location evidence="1">Extracellular matrix</location>
    </subcellularLocation>
</comment>
<dbReference type="RefSeq" id="XP_013882408.1">
    <property type="nucleotide sequence ID" value="XM_014026954.1"/>
</dbReference>
<dbReference type="Pfam" id="PF00386">
    <property type="entry name" value="C1q"/>
    <property type="match status" value="1"/>
</dbReference>
<feature type="region of interest" description="Disordered" evidence="5">
    <location>
        <begin position="93"/>
        <end position="286"/>
    </location>
</feature>
<dbReference type="STRING" id="52670.A0A2I4CQZ6"/>
<feature type="compositionally biased region" description="Low complexity" evidence="5">
    <location>
        <begin position="199"/>
        <end position="213"/>
    </location>
</feature>
<sequence length="454" mass="46384">MLQLSERTMLSSLLGLLVLSCTCSAMTMSTPPYSPTMQAPGVQDNRLMNPTDTSQLPVNSNLICDMLFNAPVPPSIDQIPFFCICSYCKGTVGSKGERGDRGPPGDPGSPGLRGLMGFKGYRGFTGPEGVKGQKGDFGEKGSTGDPGFVGTKGERGFKGEKGDQGLVGPPGDQGPQGIMGLCPASCETIPGPPGPQGSPGPAGARGLPGLIGANGVNGTKGDKGDTGIAGVPGSPGPKGDQGAQGICQCTDGAPGMPGAKGSKGDKGDQGLQGTQGLAGLKGDQGPVGVTGPTGPCTPAIKSSFSASLNQSYPAPFWPISFQNIHANPQGHFNTPMTGIYSAPINGTYVFSFHLTVGVRILKVGLYKNFIPILKVTGTTNMATVSDTIVLPLAMGDMIWLQVKDATTNGVYTDSESSSTFSGFLLTPDYCDLATGRSLFETLPTAPSGGFPNHN</sequence>
<dbReference type="InParanoid" id="A0A2I4CQZ6"/>
<dbReference type="PANTHER" id="PTHR15427:SF54">
    <property type="entry name" value="C1Q DOMAIN-CONTAINING PROTEIN"/>
    <property type="match status" value="1"/>
</dbReference>
<dbReference type="Pfam" id="PF01391">
    <property type="entry name" value="Collagen"/>
    <property type="match status" value="3"/>
</dbReference>
<evidence type="ECO:0000313" key="9">
    <source>
        <dbReference type="RefSeq" id="XP_013882408.1"/>
    </source>
</evidence>
<feature type="domain" description="C1q" evidence="7">
    <location>
        <begin position="297"/>
        <end position="431"/>
    </location>
</feature>
<keyword evidence="8" id="KW-1185">Reference proteome</keyword>
<dbReference type="Gene3D" id="2.60.120.40">
    <property type="match status" value="1"/>
</dbReference>
<dbReference type="InterPro" id="IPR008983">
    <property type="entry name" value="Tumour_necrosis_fac-like_dom"/>
</dbReference>
<gene>
    <name evidence="9" type="primary">LOC106531173</name>
</gene>
<evidence type="ECO:0000256" key="6">
    <source>
        <dbReference type="SAM" id="SignalP"/>
    </source>
</evidence>
<evidence type="ECO:0000256" key="3">
    <source>
        <dbReference type="ARBA" id="ARBA00022530"/>
    </source>
</evidence>
<dbReference type="SUPFAM" id="SSF49842">
    <property type="entry name" value="TNF-like"/>
    <property type="match status" value="1"/>
</dbReference>
<reference evidence="9" key="1">
    <citation type="submission" date="2025-08" db="UniProtKB">
        <authorList>
            <consortium name="RefSeq"/>
        </authorList>
    </citation>
    <scope>IDENTIFICATION</scope>
</reference>
<dbReference type="PRINTS" id="PR00007">
    <property type="entry name" value="COMPLEMNTC1Q"/>
</dbReference>
<name>A0A2I4CQZ6_AUSLI</name>
<dbReference type="InterPro" id="IPR008160">
    <property type="entry name" value="Collagen"/>
</dbReference>
<organism evidence="8 9">
    <name type="scientific">Austrofundulus limnaeus</name>
    <name type="common">Annual killifish</name>
    <dbReference type="NCBI Taxonomy" id="52670"/>
    <lineage>
        <taxon>Eukaryota</taxon>
        <taxon>Metazoa</taxon>
        <taxon>Chordata</taxon>
        <taxon>Craniata</taxon>
        <taxon>Vertebrata</taxon>
        <taxon>Euteleostomi</taxon>
        <taxon>Actinopterygii</taxon>
        <taxon>Neopterygii</taxon>
        <taxon>Teleostei</taxon>
        <taxon>Neoteleostei</taxon>
        <taxon>Acanthomorphata</taxon>
        <taxon>Ovalentaria</taxon>
        <taxon>Atherinomorphae</taxon>
        <taxon>Cyprinodontiformes</taxon>
        <taxon>Rivulidae</taxon>
        <taxon>Austrofundulus</taxon>
    </lineage>
</organism>
<dbReference type="SMART" id="SM00110">
    <property type="entry name" value="C1Q"/>
    <property type="match status" value="1"/>
</dbReference>
<feature type="compositionally biased region" description="Low complexity" evidence="5">
    <location>
        <begin position="269"/>
        <end position="286"/>
    </location>
</feature>
<proteinExistence type="predicted"/>
<evidence type="ECO:0000256" key="2">
    <source>
        <dbReference type="ARBA" id="ARBA00022525"/>
    </source>
</evidence>
<dbReference type="PANTHER" id="PTHR15427">
    <property type="entry name" value="EMILIN ELASTIN MICROFIBRIL INTERFACE-LOCATED PROTEIN ELASTIN MICROFIBRIL INTERFACER"/>
    <property type="match status" value="1"/>
</dbReference>
<dbReference type="AlphaFoldDB" id="A0A2I4CQZ6"/>
<keyword evidence="2" id="KW-0964">Secreted</keyword>
<evidence type="ECO:0000259" key="7">
    <source>
        <dbReference type="PROSITE" id="PS50871"/>
    </source>
</evidence>
<dbReference type="GO" id="GO:0005581">
    <property type="term" value="C:collagen trimer"/>
    <property type="evidence" value="ECO:0007669"/>
    <property type="project" value="UniProtKB-KW"/>
</dbReference>